<dbReference type="OrthoDB" id="5402633at2759"/>
<comment type="caution">
    <text evidence="3">The sequence shown here is derived from an EMBL/GenBank/DDBJ whole genome shotgun (WGS) entry which is preliminary data.</text>
</comment>
<protein>
    <recommendedName>
        <fullName evidence="5">Pheromone receptor</fullName>
    </recommendedName>
</protein>
<dbReference type="GO" id="GO:0000750">
    <property type="term" value="P:pheromone-dependent signal transduction involved in conjugation with cellular fusion"/>
    <property type="evidence" value="ECO:0007669"/>
    <property type="project" value="TreeGrafter"/>
</dbReference>
<name>A0A8H4XGD3_9HYPO</name>
<feature type="transmembrane region" description="Helical" evidence="2">
    <location>
        <begin position="238"/>
        <end position="260"/>
    </location>
</feature>
<dbReference type="CDD" id="cd14939">
    <property type="entry name" value="7tmD_STE2"/>
    <property type="match status" value="1"/>
</dbReference>
<dbReference type="Proteomes" id="UP000635477">
    <property type="component" value="Unassembled WGS sequence"/>
</dbReference>
<feature type="transmembrane region" description="Helical" evidence="2">
    <location>
        <begin position="193"/>
        <end position="218"/>
    </location>
</feature>
<feature type="transmembrane region" description="Helical" evidence="2">
    <location>
        <begin position="72"/>
        <end position="93"/>
    </location>
</feature>
<keyword evidence="2" id="KW-0472">Membrane</keyword>
<organism evidence="3 4">
    <name type="scientific">Fusarium zealandicum</name>
    <dbReference type="NCBI Taxonomy" id="1053134"/>
    <lineage>
        <taxon>Eukaryota</taxon>
        <taxon>Fungi</taxon>
        <taxon>Dikarya</taxon>
        <taxon>Ascomycota</taxon>
        <taxon>Pezizomycotina</taxon>
        <taxon>Sordariomycetes</taxon>
        <taxon>Hypocreomycetidae</taxon>
        <taxon>Hypocreales</taxon>
        <taxon>Nectriaceae</taxon>
        <taxon>Fusarium</taxon>
        <taxon>Fusarium staphyleae species complex</taxon>
    </lineage>
</organism>
<gene>
    <name evidence="3" type="ORF">FZEAL_9383</name>
</gene>
<dbReference type="Pfam" id="PF02116">
    <property type="entry name" value="STE2"/>
    <property type="match status" value="1"/>
</dbReference>
<accession>A0A8H4XGD3</accession>
<keyword evidence="2" id="KW-0812">Transmembrane</keyword>
<dbReference type="EMBL" id="JABEYC010000867">
    <property type="protein sequence ID" value="KAF4973231.1"/>
    <property type="molecule type" value="Genomic_DNA"/>
</dbReference>
<dbReference type="PRINTS" id="PR00250">
    <property type="entry name" value="GPCRSTE2"/>
</dbReference>
<dbReference type="PANTHER" id="PTHR28009">
    <property type="entry name" value="PHEROMONE ALPHA FACTOR RECEPTOR"/>
    <property type="match status" value="1"/>
</dbReference>
<feature type="transmembrane region" description="Helical" evidence="2">
    <location>
        <begin position="150"/>
        <end position="173"/>
    </location>
</feature>
<sequence length="388" mass="42700">MDDFDPYTQNVTFLASDGKTKIEIPMAWVDAFQRESTSVSINYGTQLGACIIMLVTLLIMTPKAKFRRPSNILHVVGLALCSIRMLLLCLYFPSPFNDFYAFWANDYSHVPGHDFAISIAANTVSLLLVIGIEAALMNQAWTMVSLWPEVWKYGIVLASGLVTLLTIGWRLAFTVIQNKAVLSLSPPTDKYWLVHWMVVTNAVSICWFCAIFNIKLLWHLISNRGVLPSYKAMTPMEVLVMTNGMLMIVPVIFSGLEWGHFVNFEAASLTLTSVAIILPMGTLAAQRMSASNTSFSYSSADSSGRYGVAGTGTSTGGSSSAPLKASSFTTHRTAGAQVSILSRCEAGMSSRDRMNPAGLELDKYSSEPDLDGRHVRVERNLVQHEERL</sequence>
<evidence type="ECO:0000256" key="1">
    <source>
        <dbReference type="SAM" id="MobiDB-lite"/>
    </source>
</evidence>
<dbReference type="PANTHER" id="PTHR28009:SF1">
    <property type="entry name" value="PHEROMONE ALPHA FACTOR RECEPTOR"/>
    <property type="match status" value="1"/>
</dbReference>
<dbReference type="Gene3D" id="1.10.287.920">
    <property type="entry name" value="Pheromone alpha factor receptor"/>
    <property type="match status" value="1"/>
</dbReference>
<evidence type="ECO:0000256" key="2">
    <source>
        <dbReference type="SAM" id="Phobius"/>
    </source>
</evidence>
<dbReference type="GO" id="GO:0004932">
    <property type="term" value="F:mating-type factor pheromone receptor activity"/>
    <property type="evidence" value="ECO:0007669"/>
    <property type="project" value="InterPro"/>
</dbReference>
<keyword evidence="4" id="KW-1185">Reference proteome</keyword>
<dbReference type="InterPro" id="IPR000366">
    <property type="entry name" value="GPCR_STE2"/>
</dbReference>
<feature type="region of interest" description="Disordered" evidence="1">
    <location>
        <begin position="351"/>
        <end position="372"/>
    </location>
</feature>
<evidence type="ECO:0008006" key="5">
    <source>
        <dbReference type="Google" id="ProtNLM"/>
    </source>
</evidence>
<evidence type="ECO:0000313" key="4">
    <source>
        <dbReference type="Proteomes" id="UP000635477"/>
    </source>
</evidence>
<keyword evidence="2" id="KW-1133">Transmembrane helix</keyword>
<feature type="transmembrane region" description="Helical" evidence="2">
    <location>
        <begin position="266"/>
        <end position="285"/>
    </location>
</feature>
<reference evidence="3" key="2">
    <citation type="submission" date="2020-05" db="EMBL/GenBank/DDBJ databases">
        <authorList>
            <person name="Kim H.-S."/>
            <person name="Proctor R.H."/>
            <person name="Brown D.W."/>
        </authorList>
    </citation>
    <scope>NUCLEOTIDE SEQUENCE</scope>
    <source>
        <strain evidence="3">NRRL 22465</strain>
    </source>
</reference>
<dbReference type="GO" id="GO:0038038">
    <property type="term" value="C:G protein-coupled receptor homodimeric complex"/>
    <property type="evidence" value="ECO:0007669"/>
    <property type="project" value="TreeGrafter"/>
</dbReference>
<feature type="transmembrane region" description="Helical" evidence="2">
    <location>
        <begin position="41"/>
        <end position="60"/>
    </location>
</feature>
<proteinExistence type="predicted"/>
<dbReference type="InterPro" id="IPR027458">
    <property type="entry name" value="STE2_TM1-TM2_sf"/>
</dbReference>
<evidence type="ECO:0000313" key="3">
    <source>
        <dbReference type="EMBL" id="KAF4973231.1"/>
    </source>
</evidence>
<feature type="transmembrane region" description="Helical" evidence="2">
    <location>
        <begin position="115"/>
        <end position="138"/>
    </location>
</feature>
<dbReference type="AlphaFoldDB" id="A0A8H4XGD3"/>
<reference evidence="3" key="1">
    <citation type="journal article" date="2020" name="BMC Genomics">
        <title>Correction to: Identification and distribution of gene clusters required for synthesis of sphingolipid metabolism inhibitors in diverse species of the filamentous fungus Fusarium.</title>
        <authorList>
            <person name="Kim H.S."/>
            <person name="Lohmar J.M."/>
            <person name="Busman M."/>
            <person name="Brown D.W."/>
            <person name="Naumann T.A."/>
            <person name="Divon H.H."/>
            <person name="Lysoe E."/>
            <person name="Uhlig S."/>
            <person name="Proctor R.H."/>
        </authorList>
    </citation>
    <scope>NUCLEOTIDE SEQUENCE</scope>
    <source>
        <strain evidence="3">NRRL 22465</strain>
    </source>
</reference>